<evidence type="ECO:0000256" key="1">
    <source>
        <dbReference type="SAM" id="Phobius"/>
    </source>
</evidence>
<dbReference type="RefSeq" id="WP_231035662.1">
    <property type="nucleotide sequence ID" value="NZ_JAJNGX010000020.1"/>
</dbReference>
<dbReference type="Proteomes" id="UP000809337">
    <property type="component" value="Unassembled WGS sequence"/>
</dbReference>
<feature type="signal peptide" evidence="2">
    <location>
        <begin position="1"/>
        <end position="16"/>
    </location>
</feature>
<reference evidence="3" key="1">
    <citation type="submission" date="2021-01" db="EMBL/GenBank/DDBJ databases">
        <title>Diatom-associated Roseobacters Show Island Model of Population Structure.</title>
        <authorList>
            <person name="Qu L."/>
            <person name="Feng X."/>
            <person name="Chen Y."/>
            <person name="Li L."/>
            <person name="Wang X."/>
            <person name="Hu Z."/>
            <person name="Wang H."/>
            <person name="Luo H."/>
        </authorList>
    </citation>
    <scope>NUCLEOTIDE SEQUENCE</scope>
    <source>
        <strain evidence="3">SM26-45</strain>
    </source>
</reference>
<keyword evidence="1" id="KW-1133">Transmembrane helix</keyword>
<dbReference type="InterPro" id="IPR022584">
    <property type="entry name" value="DUF2937"/>
</dbReference>
<comment type="caution">
    <text evidence="3">The sequence shown here is derived from an EMBL/GenBank/DDBJ whole genome shotgun (WGS) entry which is preliminary data.</text>
</comment>
<proteinExistence type="predicted"/>
<evidence type="ECO:0000313" key="4">
    <source>
        <dbReference type="Proteomes" id="UP000809337"/>
    </source>
</evidence>
<evidence type="ECO:0000313" key="3">
    <source>
        <dbReference type="EMBL" id="MBM2356787.1"/>
    </source>
</evidence>
<feature type="chain" id="PRO_5040137191" evidence="2">
    <location>
        <begin position="17"/>
        <end position="164"/>
    </location>
</feature>
<gene>
    <name evidence="3" type="ORF">JQX14_19725</name>
</gene>
<keyword evidence="2" id="KW-0732">Signal</keyword>
<protein>
    <submittedName>
        <fullName evidence="3">DUF2937 family protein</fullName>
    </submittedName>
</protein>
<keyword evidence="1" id="KW-0812">Transmembrane</keyword>
<name>A0A9Q2S217_9RHOB</name>
<keyword evidence="1" id="KW-0472">Membrane</keyword>
<dbReference type="EMBL" id="JAFBWN010000020">
    <property type="protein sequence ID" value="MBM2356787.1"/>
    <property type="molecule type" value="Genomic_DNA"/>
</dbReference>
<dbReference type="AlphaFoldDB" id="A0A9Q2S217"/>
<organism evidence="3 4">
    <name type="scientific">Pseudosulfitobacter pseudonitzschiae</name>
    <dbReference type="NCBI Taxonomy" id="1402135"/>
    <lineage>
        <taxon>Bacteria</taxon>
        <taxon>Pseudomonadati</taxon>
        <taxon>Pseudomonadota</taxon>
        <taxon>Alphaproteobacteria</taxon>
        <taxon>Rhodobacterales</taxon>
        <taxon>Roseobacteraceae</taxon>
        <taxon>Pseudosulfitobacter</taxon>
    </lineage>
</organism>
<dbReference type="Pfam" id="PF11157">
    <property type="entry name" value="DUF2937"/>
    <property type="match status" value="1"/>
</dbReference>
<feature type="transmembrane region" description="Helical" evidence="1">
    <location>
        <begin position="130"/>
        <end position="154"/>
    </location>
</feature>
<evidence type="ECO:0000256" key="2">
    <source>
        <dbReference type="SAM" id="SignalP"/>
    </source>
</evidence>
<accession>A0A9Q2S217</accession>
<sequence>MIVRTLTLVAALTAGAATSQFPEFSQQYAQRLGGAVDALAEVVADFDASAQAEGLTRAQALDQMQGTPFIDRRRADMTRTFARYDKLRADLVALDSAGPFMRAYNATRMTDRDVARAAWAAFRPAVPLTFAGGIFAATGFVAMLLLIGILRLLLPVRRAGRTSS</sequence>